<name>A0A2C9KZJ2_BIOGL</name>
<evidence type="ECO:0000313" key="2">
    <source>
        <dbReference type="EnsemblMetazoa" id="BGLB025270-PC"/>
    </source>
</evidence>
<sequence>MPRPIELLEFGDRDADIVLNMDEDVEVHTDMGSIGEYLTELNIQLRRPVIPQPLVNPLPALAPFALTDRVNNNNNSRDHQRTTDSISNSEDRPVTAILDGNITPRGATGFTSNQTIYYGSAPKEKQSQERQPKTTNEVASQQAENAPQLDDLVIDTGGAVASGGGATLSDQKSETPRGKIKQPGKCTAWNGKLCQCLICKRKIVLLCQCGDKSHRNDLDICPDCGHTIPK</sequence>
<accession>A0A2C9KZJ2</accession>
<dbReference type="VEuPathDB" id="VectorBase:BGLB025270"/>
<reference evidence="2" key="1">
    <citation type="submission" date="2020-05" db="UniProtKB">
        <authorList>
            <consortium name="EnsemblMetazoa"/>
        </authorList>
    </citation>
    <scope>IDENTIFICATION</scope>
    <source>
        <strain evidence="2">BB02</strain>
    </source>
</reference>
<protein>
    <submittedName>
        <fullName evidence="2">Uncharacterized protein</fullName>
    </submittedName>
</protein>
<feature type="compositionally biased region" description="Polar residues" evidence="1">
    <location>
        <begin position="133"/>
        <end position="145"/>
    </location>
</feature>
<dbReference type="AlphaFoldDB" id="A0A2C9KZJ2"/>
<dbReference type="KEGG" id="bgt:106074250"/>
<proteinExistence type="predicted"/>
<evidence type="ECO:0000313" key="3">
    <source>
        <dbReference type="Proteomes" id="UP000076420"/>
    </source>
</evidence>
<dbReference type="EnsemblMetazoa" id="BGLB025270-RC">
    <property type="protein sequence ID" value="BGLB025270-PC"/>
    <property type="gene ID" value="BGLB025270"/>
</dbReference>
<feature type="region of interest" description="Disordered" evidence="1">
    <location>
        <begin position="121"/>
        <end position="177"/>
    </location>
</feature>
<gene>
    <name evidence="2" type="primary">106074250</name>
</gene>
<evidence type="ECO:0000256" key="1">
    <source>
        <dbReference type="SAM" id="MobiDB-lite"/>
    </source>
</evidence>
<feature type="region of interest" description="Disordered" evidence="1">
    <location>
        <begin position="69"/>
        <end position="94"/>
    </location>
</feature>
<organism evidence="2 3">
    <name type="scientific">Biomphalaria glabrata</name>
    <name type="common">Bloodfluke planorb</name>
    <name type="synonym">Freshwater snail</name>
    <dbReference type="NCBI Taxonomy" id="6526"/>
    <lineage>
        <taxon>Eukaryota</taxon>
        <taxon>Metazoa</taxon>
        <taxon>Spiralia</taxon>
        <taxon>Lophotrochozoa</taxon>
        <taxon>Mollusca</taxon>
        <taxon>Gastropoda</taxon>
        <taxon>Heterobranchia</taxon>
        <taxon>Euthyneura</taxon>
        <taxon>Panpulmonata</taxon>
        <taxon>Hygrophila</taxon>
        <taxon>Lymnaeoidea</taxon>
        <taxon>Planorbidae</taxon>
        <taxon>Biomphalaria</taxon>
    </lineage>
</organism>
<dbReference type="Proteomes" id="UP000076420">
    <property type="component" value="Unassembled WGS sequence"/>
</dbReference>
<feature type="compositionally biased region" description="Basic and acidic residues" evidence="1">
    <location>
        <begin position="122"/>
        <end position="132"/>
    </location>
</feature>